<organism evidence="6 7">
    <name type="scientific">Pythium oligandrum</name>
    <name type="common">Mycoparasitic fungus</name>
    <dbReference type="NCBI Taxonomy" id="41045"/>
    <lineage>
        <taxon>Eukaryota</taxon>
        <taxon>Sar</taxon>
        <taxon>Stramenopiles</taxon>
        <taxon>Oomycota</taxon>
        <taxon>Peronosporomycetes</taxon>
        <taxon>Pythiales</taxon>
        <taxon>Pythiaceae</taxon>
        <taxon>Pythium</taxon>
    </lineage>
</organism>
<evidence type="ECO:0000256" key="4">
    <source>
        <dbReference type="SAM" id="MobiDB-lite"/>
    </source>
</evidence>
<feature type="region of interest" description="Disordered" evidence="4">
    <location>
        <begin position="384"/>
        <end position="446"/>
    </location>
</feature>
<feature type="domain" description="HRDC" evidence="5">
    <location>
        <begin position="293"/>
        <end position="372"/>
    </location>
</feature>
<feature type="compositionally biased region" description="Polar residues" evidence="4">
    <location>
        <begin position="97"/>
        <end position="106"/>
    </location>
</feature>
<dbReference type="InterPro" id="IPR002121">
    <property type="entry name" value="HRDC_dom"/>
</dbReference>
<protein>
    <recommendedName>
        <fullName evidence="5">HRDC domain-containing protein</fullName>
    </recommendedName>
</protein>
<dbReference type="InterPro" id="IPR010997">
    <property type="entry name" value="HRDC-like_sf"/>
</dbReference>
<keyword evidence="3" id="KW-0175">Coiled coil</keyword>
<dbReference type="Pfam" id="PF16987">
    <property type="entry name" value="KIX_2"/>
    <property type="match status" value="1"/>
</dbReference>
<evidence type="ECO:0000259" key="5">
    <source>
        <dbReference type="PROSITE" id="PS50967"/>
    </source>
</evidence>
<keyword evidence="7" id="KW-1185">Reference proteome</keyword>
<feature type="compositionally biased region" description="Polar residues" evidence="4">
    <location>
        <begin position="391"/>
        <end position="405"/>
    </location>
</feature>
<evidence type="ECO:0000256" key="2">
    <source>
        <dbReference type="ARBA" id="ARBA00023242"/>
    </source>
</evidence>
<dbReference type="SUPFAM" id="SSF47819">
    <property type="entry name" value="HRDC-like"/>
    <property type="match status" value="1"/>
</dbReference>
<evidence type="ECO:0000313" key="6">
    <source>
        <dbReference type="EMBL" id="TMW67675.1"/>
    </source>
</evidence>
<dbReference type="InterPro" id="IPR036546">
    <property type="entry name" value="MED15_KIX"/>
</dbReference>
<evidence type="ECO:0000256" key="1">
    <source>
        <dbReference type="ARBA" id="ARBA00004123"/>
    </source>
</evidence>
<dbReference type="OrthoDB" id="5979581at2759"/>
<dbReference type="GO" id="GO:0005634">
    <property type="term" value="C:nucleus"/>
    <property type="evidence" value="ECO:0007669"/>
    <property type="project" value="UniProtKB-SubCell"/>
</dbReference>
<dbReference type="InterPro" id="IPR036529">
    <property type="entry name" value="KIX_dom_sf"/>
</dbReference>
<gene>
    <name evidence="6" type="ORF">Poli38472_011295</name>
</gene>
<feature type="compositionally biased region" description="Low complexity" evidence="4">
    <location>
        <begin position="8"/>
        <end position="22"/>
    </location>
</feature>
<feature type="compositionally biased region" description="Low complexity" evidence="4">
    <location>
        <begin position="464"/>
        <end position="491"/>
    </location>
</feature>
<reference evidence="6" key="1">
    <citation type="submission" date="2019-03" db="EMBL/GenBank/DDBJ databases">
        <title>Long read genome sequence of the mycoparasitic Pythium oligandrum ATCC 38472 isolated from sugarbeet rhizosphere.</title>
        <authorList>
            <person name="Gaulin E."/>
        </authorList>
    </citation>
    <scope>NUCLEOTIDE SEQUENCE</scope>
    <source>
        <strain evidence="6">ATCC 38472_TT</strain>
    </source>
</reference>
<sequence>MMGQPEPKSSAGTKATASTSEGSLHRTRPFPPRLERTRLNGQPPRVRKEPRARLDLCKQHVESSRATLACGLSWMRVKNLKNNRRSKTGEDDAGDGTEQSSTSPYKTPSPAASKGYLQANPALDIGADSPTDSSATLTVESVEVSELDLRHQATGHFDTHMGSMADATQQQTQVYASNGRADSWHDHVDRSVREAVHQRIVEYLKALKPNAPPKVLSKLPGLADRMEEALFKLASSEREYCDQTTLPQRLTLIQQANAKRLLQQQTPVLSPKEKDNGARVNGFPAPARKPLSEEQARVVFSCLQSWRQKLVNMYGAAPWEILPNQILAKVAVYIPATHQELVVCGVRDEQLQRFGNSLLQEIQKIVNALNTNVGASSQLQVNTALLPPRSGSPSTLKRSSPGSAKSSRKGDTTKRTPDNAANKKRKTTENSSPAVRVPVTSGGFLAQPPSFIVPAPVLIRPMDGTSTTPSASSLPALLPSGSLPPASSVSGKKSPFPSSGQQQAFFPRLPMPGAPSHEHDNRMHLLAQGAGQLSKQDFHQSPPHGTDQQLDAKTVELYEKELQTMRWLLQESQREKSQLENEVQCLRQQLQQQQ</sequence>
<dbReference type="PROSITE" id="PS50967">
    <property type="entry name" value="HRDC"/>
    <property type="match status" value="1"/>
</dbReference>
<evidence type="ECO:0000313" key="7">
    <source>
        <dbReference type="Proteomes" id="UP000794436"/>
    </source>
</evidence>
<dbReference type="GO" id="GO:0000166">
    <property type="term" value="F:nucleotide binding"/>
    <property type="evidence" value="ECO:0007669"/>
    <property type="project" value="InterPro"/>
</dbReference>
<dbReference type="GO" id="GO:0003676">
    <property type="term" value="F:nucleic acid binding"/>
    <property type="evidence" value="ECO:0007669"/>
    <property type="project" value="InterPro"/>
</dbReference>
<dbReference type="Gene3D" id="1.10.150.80">
    <property type="entry name" value="HRDC domain"/>
    <property type="match status" value="1"/>
</dbReference>
<dbReference type="EMBL" id="SPLM01000004">
    <property type="protein sequence ID" value="TMW67675.1"/>
    <property type="molecule type" value="Genomic_DNA"/>
</dbReference>
<comment type="caution">
    <text evidence="6">The sequence shown here is derived from an EMBL/GenBank/DDBJ whole genome shotgun (WGS) entry which is preliminary data.</text>
</comment>
<feature type="compositionally biased region" description="Basic and acidic residues" evidence="4">
    <location>
        <begin position="408"/>
        <end position="417"/>
    </location>
</feature>
<evidence type="ECO:0000256" key="3">
    <source>
        <dbReference type="SAM" id="Coils"/>
    </source>
</evidence>
<dbReference type="InterPro" id="IPR044876">
    <property type="entry name" value="HRDC_dom_sf"/>
</dbReference>
<accession>A0A8K1CQI2</accession>
<dbReference type="Gene3D" id="1.10.246.20">
    <property type="entry name" value="Coactivator CBP, KIX domain"/>
    <property type="match status" value="1"/>
</dbReference>
<feature type="region of interest" description="Disordered" evidence="4">
    <location>
        <begin position="464"/>
        <end position="519"/>
    </location>
</feature>
<dbReference type="Proteomes" id="UP000794436">
    <property type="component" value="Unassembled WGS sequence"/>
</dbReference>
<dbReference type="AlphaFoldDB" id="A0A8K1CQI2"/>
<proteinExistence type="predicted"/>
<feature type="region of interest" description="Disordered" evidence="4">
    <location>
        <begin position="530"/>
        <end position="549"/>
    </location>
</feature>
<dbReference type="Pfam" id="PF00570">
    <property type="entry name" value="HRDC"/>
    <property type="match status" value="1"/>
</dbReference>
<dbReference type="GO" id="GO:0006355">
    <property type="term" value="P:regulation of DNA-templated transcription"/>
    <property type="evidence" value="ECO:0007669"/>
    <property type="project" value="InterPro"/>
</dbReference>
<feature type="region of interest" description="Disordered" evidence="4">
    <location>
        <begin position="81"/>
        <end position="115"/>
    </location>
</feature>
<comment type="subcellular location">
    <subcellularLocation>
        <location evidence="1">Nucleus</location>
    </subcellularLocation>
</comment>
<feature type="coiled-coil region" evidence="3">
    <location>
        <begin position="555"/>
        <end position="589"/>
    </location>
</feature>
<feature type="region of interest" description="Disordered" evidence="4">
    <location>
        <begin position="1"/>
        <end position="52"/>
    </location>
</feature>
<name>A0A8K1CQI2_PYTOL</name>
<keyword evidence="2" id="KW-0539">Nucleus</keyword>
<dbReference type="GO" id="GO:0003712">
    <property type="term" value="F:transcription coregulator activity"/>
    <property type="evidence" value="ECO:0007669"/>
    <property type="project" value="InterPro"/>
</dbReference>